<reference evidence="5 6" key="1">
    <citation type="submission" date="2022-04" db="EMBL/GenBank/DDBJ databases">
        <authorList>
            <person name="Ye Y.-Q."/>
            <person name="Du Z.-J."/>
        </authorList>
    </citation>
    <scope>NUCLEOTIDE SEQUENCE [LARGE SCALE GENOMIC DNA]</scope>
    <source>
        <strain evidence="5 6">A6E488</strain>
    </source>
</reference>
<keyword evidence="3" id="KW-0560">Oxidoreductase</keyword>
<organism evidence="5 6">
    <name type="scientific">Microbaculum marinisediminis</name>
    <dbReference type="NCBI Taxonomy" id="2931392"/>
    <lineage>
        <taxon>Bacteria</taxon>
        <taxon>Pseudomonadati</taxon>
        <taxon>Pseudomonadota</taxon>
        <taxon>Alphaproteobacteria</taxon>
        <taxon>Hyphomicrobiales</taxon>
        <taxon>Tepidamorphaceae</taxon>
        <taxon>Microbaculum</taxon>
    </lineage>
</organism>
<dbReference type="RefSeq" id="WP_261616145.1">
    <property type="nucleotide sequence ID" value="NZ_JALIDZ010000005.1"/>
</dbReference>
<dbReference type="InterPro" id="IPR045247">
    <property type="entry name" value="Oye-like"/>
</dbReference>
<dbReference type="SUPFAM" id="SSF51395">
    <property type="entry name" value="FMN-linked oxidoreductases"/>
    <property type="match status" value="1"/>
</dbReference>
<protein>
    <submittedName>
        <fullName evidence="5">Alkene reductase</fullName>
    </submittedName>
</protein>
<accession>A0AAW5QZJ1</accession>
<dbReference type="AlphaFoldDB" id="A0AAW5QZJ1"/>
<evidence type="ECO:0000256" key="2">
    <source>
        <dbReference type="ARBA" id="ARBA00005979"/>
    </source>
</evidence>
<proteinExistence type="inferred from homology"/>
<dbReference type="InterPro" id="IPR013785">
    <property type="entry name" value="Aldolase_TIM"/>
</dbReference>
<dbReference type="EMBL" id="JALIDZ010000005">
    <property type="protein sequence ID" value="MCT8972562.1"/>
    <property type="molecule type" value="Genomic_DNA"/>
</dbReference>
<gene>
    <name evidence="5" type="ORF">MUB46_11900</name>
</gene>
<comment type="cofactor">
    <cofactor evidence="1">
        <name>FMN</name>
        <dbReference type="ChEBI" id="CHEBI:58210"/>
    </cofactor>
</comment>
<feature type="domain" description="NADH:flavin oxidoreductase/NADH oxidase N-terminal" evidence="4">
    <location>
        <begin position="8"/>
        <end position="333"/>
    </location>
</feature>
<dbReference type="PANTHER" id="PTHR22893">
    <property type="entry name" value="NADH OXIDOREDUCTASE-RELATED"/>
    <property type="match status" value="1"/>
</dbReference>
<keyword evidence="6" id="KW-1185">Reference proteome</keyword>
<dbReference type="PANTHER" id="PTHR22893:SF91">
    <property type="entry name" value="NADPH DEHYDROGENASE 2-RELATED"/>
    <property type="match status" value="1"/>
</dbReference>
<evidence type="ECO:0000313" key="6">
    <source>
        <dbReference type="Proteomes" id="UP001320898"/>
    </source>
</evidence>
<dbReference type="Proteomes" id="UP001320898">
    <property type="component" value="Unassembled WGS sequence"/>
</dbReference>
<dbReference type="GO" id="GO:0005829">
    <property type="term" value="C:cytosol"/>
    <property type="evidence" value="ECO:0007669"/>
    <property type="project" value="TreeGrafter"/>
</dbReference>
<dbReference type="InterPro" id="IPR001155">
    <property type="entry name" value="OxRdtase_FMN_N"/>
</dbReference>
<dbReference type="Gene3D" id="3.20.20.70">
    <property type="entry name" value="Aldolase class I"/>
    <property type="match status" value="1"/>
</dbReference>
<evidence type="ECO:0000256" key="1">
    <source>
        <dbReference type="ARBA" id="ARBA00001917"/>
    </source>
</evidence>
<sequence>MTDDTRRLFEPVAFGDLPLPNRIVMAPMTRNRAGPDNVPGPLTATYYAQRASAGLIVTEATQVSPQGQSYPATPGLHGQDQVEGWRAVVDAVHAAGGRIVAQLCHGGRISHPTFQPGGARPVAPSAIAPAGHIYGPDWSKRAYEVPVALDRVGIEAIVRDFATAAANARAAGFDGIEIHAGNGYLVDQFLRDGSNRRDDAYGGPPERRARFLAEVVEAIADRVGGARLGVRFSPWNGYNDMADSAPERLFPIAAKSVAPFGLAYVHVVEPVGTAPSIGRRIADAAATKLIVNGGYDGETAAVAVGSGDADAVAFAKPFIANPDLPARIAAGRPFAEADKATIYGGGARGYTDYPGDDGA</sequence>
<evidence type="ECO:0000259" key="4">
    <source>
        <dbReference type="Pfam" id="PF00724"/>
    </source>
</evidence>
<comment type="similarity">
    <text evidence="2">Belongs to the NADH:flavin oxidoreductase/NADH oxidase family.</text>
</comment>
<dbReference type="CDD" id="cd02933">
    <property type="entry name" value="OYE_like_FMN"/>
    <property type="match status" value="1"/>
</dbReference>
<evidence type="ECO:0000256" key="3">
    <source>
        <dbReference type="ARBA" id="ARBA00023002"/>
    </source>
</evidence>
<comment type="caution">
    <text evidence="5">The sequence shown here is derived from an EMBL/GenBank/DDBJ whole genome shotgun (WGS) entry which is preliminary data.</text>
</comment>
<dbReference type="GO" id="GO:0010181">
    <property type="term" value="F:FMN binding"/>
    <property type="evidence" value="ECO:0007669"/>
    <property type="project" value="InterPro"/>
</dbReference>
<name>A0AAW5QZJ1_9HYPH</name>
<evidence type="ECO:0000313" key="5">
    <source>
        <dbReference type="EMBL" id="MCT8972562.1"/>
    </source>
</evidence>
<dbReference type="Pfam" id="PF00724">
    <property type="entry name" value="Oxidored_FMN"/>
    <property type="match status" value="1"/>
</dbReference>
<dbReference type="FunFam" id="3.20.20.70:FF:000059">
    <property type="entry name" value="N-ethylmaleimide reductase, FMN-linked"/>
    <property type="match status" value="1"/>
</dbReference>
<dbReference type="GO" id="GO:0016628">
    <property type="term" value="F:oxidoreductase activity, acting on the CH-CH group of donors, NAD or NADP as acceptor"/>
    <property type="evidence" value="ECO:0007669"/>
    <property type="project" value="UniProtKB-ARBA"/>
</dbReference>